<proteinExistence type="inferred from homology"/>
<evidence type="ECO:0000256" key="1">
    <source>
        <dbReference type="ARBA" id="ARBA00009353"/>
    </source>
</evidence>
<dbReference type="Pfam" id="PF01370">
    <property type="entry name" value="Epimerase"/>
    <property type="match status" value="1"/>
</dbReference>
<dbReference type="SUPFAM" id="SSF51735">
    <property type="entry name" value="NAD(P)-binding Rossmann-fold domains"/>
    <property type="match status" value="1"/>
</dbReference>
<organism evidence="4 5">
    <name type="scientific">Mucilaginibacter myungsuensis</name>
    <dbReference type="NCBI Taxonomy" id="649104"/>
    <lineage>
        <taxon>Bacteria</taxon>
        <taxon>Pseudomonadati</taxon>
        <taxon>Bacteroidota</taxon>
        <taxon>Sphingobacteriia</taxon>
        <taxon>Sphingobacteriales</taxon>
        <taxon>Sphingobacteriaceae</taxon>
        <taxon>Mucilaginibacter</taxon>
    </lineage>
</organism>
<dbReference type="PANTHER" id="PTHR11092:SF0">
    <property type="entry name" value="EPIMERASE FAMILY PROTEIN SDR39U1"/>
    <property type="match status" value="1"/>
</dbReference>
<evidence type="ECO:0000259" key="2">
    <source>
        <dbReference type="Pfam" id="PF01370"/>
    </source>
</evidence>
<dbReference type="InterPro" id="IPR001509">
    <property type="entry name" value="Epimerase_deHydtase"/>
</dbReference>
<dbReference type="EMBL" id="JADFFL010000017">
    <property type="protein sequence ID" value="MBE9664703.1"/>
    <property type="molecule type" value="Genomic_DNA"/>
</dbReference>
<name>A0A929L2Z9_9SPHI</name>
<reference evidence="4" key="1">
    <citation type="submission" date="2020-10" db="EMBL/GenBank/DDBJ databases">
        <title>Mucilaginibacter mali sp. nov., isolated from rhizosphere soil of apple orchard.</title>
        <authorList>
            <person name="Lee J.-S."/>
            <person name="Kim H.S."/>
            <person name="Kim J.-S."/>
        </authorList>
    </citation>
    <scope>NUCLEOTIDE SEQUENCE</scope>
    <source>
        <strain evidence="4">KCTC 22746</strain>
    </source>
</reference>
<feature type="domain" description="DUF1731" evidence="3">
    <location>
        <begin position="255"/>
        <end position="302"/>
    </location>
</feature>
<comment type="caution">
    <text evidence="4">The sequence shown here is derived from an EMBL/GenBank/DDBJ whole genome shotgun (WGS) entry which is preliminary data.</text>
</comment>
<dbReference type="InterPro" id="IPR036291">
    <property type="entry name" value="NAD(P)-bd_dom_sf"/>
</dbReference>
<feature type="domain" description="NAD-dependent epimerase/dehydratase" evidence="2">
    <location>
        <begin position="6"/>
        <end position="226"/>
    </location>
</feature>
<gene>
    <name evidence="4" type="ORF">IRJ16_22685</name>
</gene>
<dbReference type="Gene3D" id="3.40.50.720">
    <property type="entry name" value="NAD(P)-binding Rossmann-like Domain"/>
    <property type="match status" value="1"/>
</dbReference>
<accession>A0A929L2Z9</accession>
<dbReference type="NCBIfam" id="TIGR01777">
    <property type="entry name" value="yfcH"/>
    <property type="match status" value="1"/>
</dbReference>
<dbReference type="InterPro" id="IPR013549">
    <property type="entry name" value="DUF1731"/>
</dbReference>
<dbReference type="PANTHER" id="PTHR11092">
    <property type="entry name" value="SUGAR NUCLEOTIDE EPIMERASE RELATED"/>
    <property type="match status" value="1"/>
</dbReference>
<protein>
    <submittedName>
        <fullName evidence="4">TIGR01777 family protein</fullName>
    </submittedName>
</protein>
<sequence length="305" mass="34122">MKYHKIVLAGGNGYIGRVLTEYFKLMTNEVIILSRRPAPADGNAHTIVWDGKTEGDWTRHLQGVDLLMNLCGKNVNCRYTDNNKQEIFDSRLIPTALLNKAIAGMSEPPKVFITVTSATIYRHADDRPQDEVTGEIGEGFSVDVCKAWEQTFFGTETPGTRKIALRMGFVLGKTDSAFPRLLNMARFGLGGPQGNGKQMTSWVHEQDVARLTEWLLDHPEAEGIFNCTAPNPITNSEMMRTIRQAIGMPIGLPSPEWLLTFGAWLIGTETELILKSRWVTPKRLLDMGFEFEYADIDKAVKACIK</sequence>
<dbReference type="Proteomes" id="UP000622475">
    <property type="component" value="Unassembled WGS sequence"/>
</dbReference>
<dbReference type="RefSeq" id="WP_194114212.1">
    <property type="nucleotide sequence ID" value="NZ_JADFFL010000017.1"/>
</dbReference>
<evidence type="ECO:0000313" key="4">
    <source>
        <dbReference type="EMBL" id="MBE9664703.1"/>
    </source>
</evidence>
<dbReference type="AlphaFoldDB" id="A0A929L2Z9"/>
<comment type="similarity">
    <text evidence="1">Belongs to the NAD(P)-dependent epimerase/dehydratase family. SDR39U1 subfamily.</text>
</comment>
<evidence type="ECO:0000259" key="3">
    <source>
        <dbReference type="Pfam" id="PF08338"/>
    </source>
</evidence>
<keyword evidence="5" id="KW-1185">Reference proteome</keyword>
<evidence type="ECO:0000313" key="5">
    <source>
        <dbReference type="Proteomes" id="UP000622475"/>
    </source>
</evidence>
<dbReference type="Pfam" id="PF08338">
    <property type="entry name" value="DUF1731"/>
    <property type="match status" value="1"/>
</dbReference>
<dbReference type="InterPro" id="IPR010099">
    <property type="entry name" value="SDR39U1"/>
</dbReference>